<dbReference type="EMBL" id="JASBNA010000002">
    <property type="protein sequence ID" value="KAK7694427.1"/>
    <property type="molecule type" value="Genomic_DNA"/>
</dbReference>
<keyword evidence="2" id="KW-1185">Reference proteome</keyword>
<reference evidence="1 2" key="1">
    <citation type="submission" date="2022-09" db="EMBL/GenBank/DDBJ databases">
        <authorList>
            <person name="Palmer J.M."/>
        </authorList>
    </citation>
    <scope>NUCLEOTIDE SEQUENCE [LARGE SCALE GENOMIC DNA]</scope>
    <source>
        <strain evidence="1 2">DSM 7382</strain>
    </source>
</reference>
<comment type="caution">
    <text evidence="1">The sequence shown here is derived from an EMBL/GenBank/DDBJ whole genome shotgun (WGS) entry which is preliminary data.</text>
</comment>
<organism evidence="1 2">
    <name type="scientific">Cerrena zonata</name>
    <dbReference type="NCBI Taxonomy" id="2478898"/>
    <lineage>
        <taxon>Eukaryota</taxon>
        <taxon>Fungi</taxon>
        <taxon>Dikarya</taxon>
        <taxon>Basidiomycota</taxon>
        <taxon>Agaricomycotina</taxon>
        <taxon>Agaricomycetes</taxon>
        <taxon>Polyporales</taxon>
        <taxon>Cerrenaceae</taxon>
        <taxon>Cerrena</taxon>
    </lineage>
</organism>
<dbReference type="InterPro" id="IPR032675">
    <property type="entry name" value="LRR_dom_sf"/>
</dbReference>
<dbReference type="Proteomes" id="UP001385951">
    <property type="component" value="Unassembled WGS sequence"/>
</dbReference>
<evidence type="ECO:0000313" key="1">
    <source>
        <dbReference type="EMBL" id="KAK7694427.1"/>
    </source>
</evidence>
<name>A0AAW0GR93_9APHY</name>
<protein>
    <recommendedName>
        <fullName evidence="3">F-box domain-containing protein</fullName>
    </recommendedName>
</protein>
<dbReference type="SUPFAM" id="SSF52047">
    <property type="entry name" value="RNI-like"/>
    <property type="match status" value="1"/>
</dbReference>
<accession>A0AAW0GR93</accession>
<evidence type="ECO:0000313" key="2">
    <source>
        <dbReference type="Proteomes" id="UP001385951"/>
    </source>
</evidence>
<evidence type="ECO:0008006" key="3">
    <source>
        <dbReference type="Google" id="ProtNLM"/>
    </source>
</evidence>
<sequence length="392" mass="44966">MELNYDVLIHVFDSLEETEFYPTLFACSLVNRVFNDAASRLLYRKVVLEPEPTNVLRLGRRDQQLNGLFTSARLPHNRQHVLDVRIAGFLEDRPPPMNRFPQTLSEALREWTNLRSFALTPYRYPQELILTTFETLPQCLSLRDLTVNASCCSEEAVPLLVRICSLENLTIESPGRAILNLMPEWLNRLSSTLTGFHLKDNCGSVTPGVLRSFIPFGSRIRTFALGLSYSLTHQDVFDFLPHLPNLQKLDIQYYQQLRKLSTKPPLPNLQSLTIRHTHITETPDAAYLIKFVHHLSRSSPLEELYLIADSYEIRGPCVSFDGLVKHLIARHAATLRVLYMPTAYLSLAITQELCTRCPQMEELAIACHDHILVQYSPIMYHIQEPYLVCIGY</sequence>
<dbReference type="AlphaFoldDB" id="A0AAW0GR93"/>
<gene>
    <name evidence="1" type="ORF">QCA50_001613</name>
</gene>
<proteinExistence type="predicted"/>
<dbReference type="Gene3D" id="3.80.10.10">
    <property type="entry name" value="Ribonuclease Inhibitor"/>
    <property type="match status" value="1"/>
</dbReference>